<evidence type="ECO:0000313" key="6">
    <source>
        <dbReference type="EMBL" id="KAH3663427.1"/>
    </source>
</evidence>
<dbReference type="PROSITE" id="PS00107">
    <property type="entry name" value="PROTEIN_KINASE_ATP"/>
    <property type="match status" value="1"/>
</dbReference>
<sequence length="700" mass="78894">MTYISPAMNPETSKESLLIKPKRLVKPSTTGHLQNQEANPTEKKKHKNPLKFFKRSLSHHVPSPAPIINNHQPQKPALSLETKQSSQSPSPIKPPSPSPHALKRASTLKQQHLSNPFLNKETSSAFNILGTGQDIAAPRRNTMSLTNHSAYINPTPSVTALQSRNPSQYSINSLPPDDEKKLILPLPIQDPNDFLTEKQSFNSLNEEFLIPEKGSSKDKKLGDGASSTVILIQDKKSHKSFAFKRFQLFHNETPDEFYKRAIKEFIIAKRLSANKHLIQTYYCLKIQTTTQITRGWGFVLEYCKSGDLFSLISRPGWRSSNLNEKYCLFKQIIQGVKFIHDNGYAHRDLKPENVLIDENGCCKLTDFGVAEFALDTDENEYHNSYFNPIIEEDRDSIASPATEKLNGIEVKLSTSFVGSPPYVSPEVMLFKQAKNSKAYNPFKLDYWSLGVILFCLVYQGTPFKNASPIDSQYREYLVAYSTFLSMCPSFKHGDKIHGPGVEFKYAKDFQSTGASRVAWRLCDPDPETRYKLDDVLNDPWYQNIECCQDDENQYRHNSIDSSVKSSIKSSPIIKPKSMLDLTSAADEEPVKNELPTLEESNEELPSQTENQIQSISMNGSMCDFNEGSPTERTGSTEQLVNSGGNETTHSPLDQVSRELNSLNIRRANSYSSLSSNKSTRSLKKVKHHHLDVLNSGSIKR</sequence>
<evidence type="ECO:0000256" key="2">
    <source>
        <dbReference type="ARBA" id="ARBA00022840"/>
    </source>
</evidence>
<feature type="region of interest" description="Disordered" evidence="4">
    <location>
        <begin position="1"/>
        <end position="107"/>
    </location>
</feature>
<gene>
    <name evidence="6" type="ORF">WICMUC_005953</name>
</gene>
<feature type="compositionally biased region" description="Polar residues" evidence="4">
    <location>
        <begin position="27"/>
        <end position="39"/>
    </location>
</feature>
<dbReference type="SMART" id="SM00220">
    <property type="entry name" value="S_TKc"/>
    <property type="match status" value="1"/>
</dbReference>
<dbReference type="InterPro" id="IPR011009">
    <property type="entry name" value="Kinase-like_dom_sf"/>
</dbReference>
<dbReference type="InterPro" id="IPR008271">
    <property type="entry name" value="Ser/Thr_kinase_AS"/>
</dbReference>
<feature type="compositionally biased region" description="Basic residues" evidence="4">
    <location>
        <begin position="43"/>
        <end position="58"/>
    </location>
</feature>
<dbReference type="PROSITE" id="PS50011">
    <property type="entry name" value="PROTEIN_KINASE_DOM"/>
    <property type="match status" value="1"/>
</dbReference>
<dbReference type="GO" id="GO:0005524">
    <property type="term" value="F:ATP binding"/>
    <property type="evidence" value="ECO:0007669"/>
    <property type="project" value="UniProtKB-UniRule"/>
</dbReference>
<feature type="compositionally biased region" description="Basic residues" evidence="4">
    <location>
        <begin position="680"/>
        <end position="689"/>
    </location>
</feature>
<evidence type="ECO:0000313" key="7">
    <source>
        <dbReference type="Proteomes" id="UP000769528"/>
    </source>
</evidence>
<keyword evidence="2 3" id="KW-0067">ATP-binding</keyword>
<dbReference type="Gene3D" id="1.10.510.10">
    <property type="entry name" value="Transferase(Phosphotransferase) domain 1"/>
    <property type="match status" value="1"/>
</dbReference>
<reference evidence="6" key="1">
    <citation type="journal article" date="2021" name="Open Biol.">
        <title>Shared evolutionary footprints suggest mitochondrial oxidative damage underlies multiple complex I losses in fungi.</title>
        <authorList>
            <person name="Schikora-Tamarit M.A."/>
            <person name="Marcet-Houben M."/>
            <person name="Nosek J."/>
            <person name="Gabaldon T."/>
        </authorList>
    </citation>
    <scope>NUCLEOTIDE SEQUENCE</scope>
    <source>
        <strain evidence="6">CBS6341</strain>
    </source>
</reference>
<name>A0A9P8P1G5_9ASCO</name>
<feature type="compositionally biased region" description="Low complexity" evidence="4">
    <location>
        <begin position="667"/>
        <end position="679"/>
    </location>
</feature>
<dbReference type="AlphaFoldDB" id="A0A9P8P1G5"/>
<feature type="domain" description="Protein kinase" evidence="5">
    <location>
        <begin position="215"/>
        <end position="541"/>
    </location>
</feature>
<evidence type="ECO:0000256" key="1">
    <source>
        <dbReference type="ARBA" id="ARBA00022741"/>
    </source>
</evidence>
<dbReference type="OrthoDB" id="4062651at2759"/>
<comment type="caution">
    <text evidence="6">The sequence shown here is derived from an EMBL/GenBank/DDBJ whole genome shotgun (WGS) entry which is preliminary data.</text>
</comment>
<feature type="compositionally biased region" description="Polar residues" evidence="4">
    <location>
        <begin position="627"/>
        <end position="653"/>
    </location>
</feature>
<evidence type="ECO:0000256" key="3">
    <source>
        <dbReference type="PROSITE-ProRule" id="PRU10141"/>
    </source>
</evidence>
<dbReference type="InterPro" id="IPR017441">
    <property type="entry name" value="Protein_kinase_ATP_BS"/>
</dbReference>
<protein>
    <recommendedName>
        <fullName evidence="5">Protein kinase domain-containing protein</fullName>
    </recommendedName>
</protein>
<dbReference type="PANTHER" id="PTHR44167:SF24">
    <property type="entry name" value="SERINE_THREONINE-PROTEIN KINASE CHK2"/>
    <property type="match status" value="1"/>
</dbReference>
<accession>A0A9P8P1G5</accession>
<keyword evidence="7" id="KW-1185">Reference proteome</keyword>
<reference evidence="6" key="2">
    <citation type="submission" date="2021-01" db="EMBL/GenBank/DDBJ databases">
        <authorList>
            <person name="Schikora-Tamarit M.A."/>
        </authorList>
    </citation>
    <scope>NUCLEOTIDE SEQUENCE</scope>
    <source>
        <strain evidence="6">CBS6341</strain>
    </source>
</reference>
<dbReference type="SUPFAM" id="SSF56112">
    <property type="entry name" value="Protein kinase-like (PK-like)"/>
    <property type="match status" value="1"/>
</dbReference>
<dbReference type="Pfam" id="PF00069">
    <property type="entry name" value="Pkinase"/>
    <property type="match status" value="1"/>
</dbReference>
<dbReference type="PROSITE" id="PS00108">
    <property type="entry name" value="PROTEIN_KINASE_ST"/>
    <property type="match status" value="1"/>
</dbReference>
<dbReference type="GO" id="GO:0004674">
    <property type="term" value="F:protein serine/threonine kinase activity"/>
    <property type="evidence" value="ECO:0007669"/>
    <property type="project" value="TreeGrafter"/>
</dbReference>
<dbReference type="GO" id="GO:0044773">
    <property type="term" value="P:mitotic DNA damage checkpoint signaling"/>
    <property type="evidence" value="ECO:0007669"/>
    <property type="project" value="TreeGrafter"/>
</dbReference>
<dbReference type="Proteomes" id="UP000769528">
    <property type="component" value="Unassembled WGS sequence"/>
</dbReference>
<feature type="region of interest" description="Disordered" evidence="4">
    <location>
        <begin position="667"/>
        <end position="700"/>
    </location>
</feature>
<dbReference type="EMBL" id="JAEUBF010001547">
    <property type="protein sequence ID" value="KAH3663427.1"/>
    <property type="molecule type" value="Genomic_DNA"/>
</dbReference>
<evidence type="ECO:0000256" key="4">
    <source>
        <dbReference type="SAM" id="MobiDB-lite"/>
    </source>
</evidence>
<feature type="region of interest" description="Disordered" evidence="4">
    <location>
        <begin position="618"/>
        <end position="653"/>
    </location>
</feature>
<proteinExistence type="predicted"/>
<dbReference type="GO" id="GO:0005737">
    <property type="term" value="C:cytoplasm"/>
    <property type="evidence" value="ECO:0007669"/>
    <property type="project" value="TreeGrafter"/>
</dbReference>
<dbReference type="GO" id="GO:0005634">
    <property type="term" value="C:nucleus"/>
    <property type="evidence" value="ECO:0007669"/>
    <property type="project" value="TreeGrafter"/>
</dbReference>
<evidence type="ECO:0000259" key="5">
    <source>
        <dbReference type="PROSITE" id="PS50011"/>
    </source>
</evidence>
<feature type="binding site" evidence="3">
    <location>
        <position position="244"/>
    </location>
    <ligand>
        <name>ATP</name>
        <dbReference type="ChEBI" id="CHEBI:30616"/>
    </ligand>
</feature>
<keyword evidence="1 3" id="KW-0547">Nucleotide-binding</keyword>
<dbReference type="InterPro" id="IPR000719">
    <property type="entry name" value="Prot_kinase_dom"/>
</dbReference>
<organism evidence="6 7">
    <name type="scientific">Wickerhamomyces mucosus</name>
    <dbReference type="NCBI Taxonomy" id="1378264"/>
    <lineage>
        <taxon>Eukaryota</taxon>
        <taxon>Fungi</taxon>
        <taxon>Dikarya</taxon>
        <taxon>Ascomycota</taxon>
        <taxon>Saccharomycotina</taxon>
        <taxon>Saccharomycetes</taxon>
        <taxon>Phaffomycetales</taxon>
        <taxon>Wickerhamomycetaceae</taxon>
        <taxon>Wickerhamomyces</taxon>
    </lineage>
</organism>
<dbReference type="PANTHER" id="PTHR44167">
    <property type="entry name" value="OVARIAN-SPECIFIC SERINE/THREONINE-PROTEIN KINASE LOK-RELATED"/>
    <property type="match status" value="1"/>
</dbReference>